<keyword evidence="2" id="KW-1185">Reference proteome</keyword>
<evidence type="ECO:0000313" key="1">
    <source>
        <dbReference type="EMBL" id="KXS93351.1"/>
    </source>
</evidence>
<name>A0A139GT52_9PEZI</name>
<accession>A0A139GT52</accession>
<reference evidence="1 2" key="1">
    <citation type="submission" date="2015-07" db="EMBL/GenBank/DDBJ databases">
        <title>Comparative genomics of the Sigatoka disease complex on banana suggests a link between parallel evolutionary changes in Pseudocercospora fijiensis and Pseudocercospora eumusae and increased virulence on the banana host.</title>
        <authorList>
            <person name="Chang T.-C."/>
            <person name="Salvucci A."/>
            <person name="Crous P.W."/>
            <person name="Stergiopoulos I."/>
        </authorList>
    </citation>
    <scope>NUCLEOTIDE SEQUENCE [LARGE SCALE GENOMIC DNA]</scope>
    <source>
        <strain evidence="1 2">CBS 116634</strain>
    </source>
</reference>
<proteinExistence type="predicted"/>
<dbReference type="Proteomes" id="UP000073492">
    <property type="component" value="Unassembled WGS sequence"/>
</dbReference>
<gene>
    <name evidence="1" type="ORF">AC579_7675</name>
</gene>
<organism evidence="1 2">
    <name type="scientific">Pseudocercospora musae</name>
    <dbReference type="NCBI Taxonomy" id="113226"/>
    <lineage>
        <taxon>Eukaryota</taxon>
        <taxon>Fungi</taxon>
        <taxon>Dikarya</taxon>
        <taxon>Ascomycota</taxon>
        <taxon>Pezizomycotina</taxon>
        <taxon>Dothideomycetes</taxon>
        <taxon>Dothideomycetidae</taxon>
        <taxon>Mycosphaerellales</taxon>
        <taxon>Mycosphaerellaceae</taxon>
        <taxon>Pseudocercospora</taxon>
    </lineage>
</organism>
<sequence length="178" mass="20778">MAASFSMDESHEAREAKLIEWERALKRRESAIEYANQREELAEERLEDVRKREEALKKGQRELVQRQRKLSDGWKAWEAAMEQEKSNDIDQPLHIWLRQYVRILSQWREHATSVLDDYRGELVLASRSNTHIARSLLQEVKLFHDYILAEESMPGLTLADELRGRSITSTTDGVPSST</sequence>
<comment type="caution">
    <text evidence="1">The sequence shown here is derived from an EMBL/GenBank/DDBJ whole genome shotgun (WGS) entry which is preliminary data.</text>
</comment>
<dbReference type="AlphaFoldDB" id="A0A139GT52"/>
<protein>
    <submittedName>
        <fullName evidence="1">Uncharacterized protein</fullName>
    </submittedName>
</protein>
<evidence type="ECO:0000313" key="2">
    <source>
        <dbReference type="Proteomes" id="UP000073492"/>
    </source>
</evidence>
<dbReference type="EMBL" id="LFZO01001576">
    <property type="protein sequence ID" value="KXS93351.1"/>
    <property type="molecule type" value="Genomic_DNA"/>
</dbReference>
<dbReference type="OrthoDB" id="10683694at2759"/>